<reference evidence="1 2" key="1">
    <citation type="journal article" date="2024" name="Chem. Sci.">
        <title>Discovery of megapolipeptins by genome mining of a Burkholderiales bacteria collection.</title>
        <authorList>
            <person name="Paulo B.S."/>
            <person name="Recchia M.J.J."/>
            <person name="Lee S."/>
            <person name="Fergusson C.H."/>
            <person name="Romanowski S.B."/>
            <person name="Hernandez A."/>
            <person name="Krull N."/>
            <person name="Liu D.Y."/>
            <person name="Cavanagh H."/>
            <person name="Bos A."/>
            <person name="Gray C.A."/>
            <person name="Murphy B.T."/>
            <person name="Linington R.G."/>
            <person name="Eustaquio A.S."/>
        </authorList>
    </citation>
    <scope>NUCLEOTIDE SEQUENCE [LARGE SCALE GENOMIC DNA]</scope>
    <source>
        <strain evidence="1 2">RL18-126-BIB-B</strain>
    </source>
</reference>
<keyword evidence="2" id="KW-1185">Reference proteome</keyword>
<dbReference type="EMBL" id="JAQQDW010000015">
    <property type="protein sequence ID" value="MFM0103895.1"/>
    <property type="molecule type" value="Genomic_DNA"/>
</dbReference>
<protein>
    <submittedName>
        <fullName evidence="1">Uracil-DNA glycosylase family protein</fullName>
    </submittedName>
</protein>
<organism evidence="1 2">
    <name type="scientific">Paraburkholderia rhynchosiae</name>
    <dbReference type="NCBI Taxonomy" id="487049"/>
    <lineage>
        <taxon>Bacteria</taxon>
        <taxon>Pseudomonadati</taxon>
        <taxon>Pseudomonadota</taxon>
        <taxon>Betaproteobacteria</taxon>
        <taxon>Burkholderiales</taxon>
        <taxon>Burkholderiaceae</taxon>
        <taxon>Paraburkholderia</taxon>
    </lineage>
</organism>
<proteinExistence type="predicted"/>
<accession>A0ACC7N8S0</accession>
<comment type="caution">
    <text evidence="1">The sequence shown here is derived from an EMBL/GenBank/DDBJ whole genome shotgun (WGS) entry which is preliminary data.</text>
</comment>
<sequence length="204" mass="22643">MNKPAYPTLEALLADVRDCRACERDLPLGPRPIVRAADEARILIVGQAPGARVHASGIAWSDASGERLRSWLGVDVTSFYDETQFAIISMGFCYPGRGTSGDKPPRRECAQLWLDSLLEKLPNVELTLLIGQYAQRHFLGARRKPSLTETVRAWAEYAPAFVPLPHPSPRNQAWFKHHPWFESEVLPMLRATVQAVTGGTGGNR</sequence>
<evidence type="ECO:0000313" key="1">
    <source>
        <dbReference type="EMBL" id="MFM0103895.1"/>
    </source>
</evidence>
<evidence type="ECO:0000313" key="2">
    <source>
        <dbReference type="Proteomes" id="UP001629235"/>
    </source>
</evidence>
<gene>
    <name evidence="1" type="ORF">PQR01_10530</name>
</gene>
<dbReference type="Proteomes" id="UP001629235">
    <property type="component" value="Unassembled WGS sequence"/>
</dbReference>
<name>A0ACC7N8S0_9BURK</name>